<evidence type="ECO:0000256" key="7">
    <source>
        <dbReference type="ARBA" id="ARBA00023033"/>
    </source>
</evidence>
<dbReference type="InterPro" id="IPR001128">
    <property type="entry name" value="Cyt_P450"/>
</dbReference>
<dbReference type="GO" id="GO:0016705">
    <property type="term" value="F:oxidoreductase activity, acting on paired donors, with incorporation or reduction of molecular oxygen"/>
    <property type="evidence" value="ECO:0007669"/>
    <property type="project" value="InterPro"/>
</dbReference>
<comment type="similarity">
    <text evidence="2 9">Belongs to the cytochrome P450 family.</text>
</comment>
<evidence type="ECO:0000256" key="9">
    <source>
        <dbReference type="RuleBase" id="RU000461"/>
    </source>
</evidence>
<dbReference type="PROSITE" id="PS00086">
    <property type="entry name" value="CYTOCHROME_P450"/>
    <property type="match status" value="1"/>
</dbReference>
<evidence type="ECO:0000313" key="10">
    <source>
        <dbReference type="EMBL" id="MBB5755070.1"/>
    </source>
</evidence>
<organism evidence="10 11">
    <name type="scientific">Prosthecomicrobium pneumaticum</name>
    <dbReference type="NCBI Taxonomy" id="81895"/>
    <lineage>
        <taxon>Bacteria</taxon>
        <taxon>Pseudomonadati</taxon>
        <taxon>Pseudomonadota</taxon>
        <taxon>Alphaproteobacteria</taxon>
        <taxon>Hyphomicrobiales</taxon>
        <taxon>Kaistiaceae</taxon>
        <taxon>Prosthecomicrobium</taxon>
    </lineage>
</organism>
<keyword evidence="6 9" id="KW-0408">Iron</keyword>
<keyword evidence="4 9" id="KW-0479">Metal-binding</keyword>
<dbReference type="EMBL" id="JACHOO010000012">
    <property type="protein sequence ID" value="MBB5755070.1"/>
    <property type="molecule type" value="Genomic_DNA"/>
</dbReference>
<evidence type="ECO:0000256" key="1">
    <source>
        <dbReference type="ARBA" id="ARBA00001971"/>
    </source>
</evidence>
<dbReference type="GO" id="GO:0020037">
    <property type="term" value="F:heme binding"/>
    <property type="evidence" value="ECO:0007669"/>
    <property type="project" value="InterPro"/>
</dbReference>
<dbReference type="GO" id="GO:0005506">
    <property type="term" value="F:iron ion binding"/>
    <property type="evidence" value="ECO:0007669"/>
    <property type="project" value="InterPro"/>
</dbReference>
<dbReference type="RefSeq" id="WP_183858497.1">
    <property type="nucleotide sequence ID" value="NZ_JACHOO010000012.1"/>
</dbReference>
<evidence type="ECO:0000256" key="2">
    <source>
        <dbReference type="ARBA" id="ARBA00010617"/>
    </source>
</evidence>
<dbReference type="Proteomes" id="UP000523821">
    <property type="component" value="Unassembled WGS sequence"/>
</dbReference>
<keyword evidence="11" id="KW-1185">Reference proteome</keyword>
<protein>
    <submittedName>
        <fullName evidence="10">Cytochrome P450</fullName>
    </submittedName>
</protein>
<gene>
    <name evidence="10" type="ORF">GGQ63_004168</name>
</gene>
<evidence type="ECO:0000256" key="4">
    <source>
        <dbReference type="ARBA" id="ARBA00022723"/>
    </source>
</evidence>
<keyword evidence="5 9" id="KW-0560">Oxidoreductase</keyword>
<dbReference type="PANTHER" id="PTHR46696:SF1">
    <property type="entry name" value="CYTOCHROME P450 YJIB-RELATED"/>
    <property type="match status" value="1"/>
</dbReference>
<evidence type="ECO:0000313" key="11">
    <source>
        <dbReference type="Proteomes" id="UP000523821"/>
    </source>
</evidence>
<dbReference type="InterPro" id="IPR002397">
    <property type="entry name" value="Cyt_P450_B"/>
</dbReference>
<evidence type="ECO:0000256" key="8">
    <source>
        <dbReference type="ARBA" id="ARBA00043906"/>
    </source>
</evidence>
<reference evidence="10 11" key="1">
    <citation type="submission" date="2020-08" db="EMBL/GenBank/DDBJ databases">
        <title>Genomic Encyclopedia of Type Strains, Phase IV (KMG-IV): sequencing the most valuable type-strain genomes for metagenomic binning, comparative biology and taxonomic classification.</title>
        <authorList>
            <person name="Goeker M."/>
        </authorList>
    </citation>
    <scope>NUCLEOTIDE SEQUENCE [LARGE SCALE GENOMIC DNA]</scope>
    <source>
        <strain evidence="10 11">DSM 16268</strain>
    </source>
</reference>
<dbReference type="InterPro" id="IPR017972">
    <property type="entry name" value="Cyt_P450_CS"/>
</dbReference>
<sequence length="416" mass="45742">MSGALPASFAIDAATARVRLDQHDPAFVADPYVAFAATRALGPAFFWEDHRLWCFTEAEAVNALLRDRRLGREILHVATREELGMPEEPAHTRPFYDLDRLTMLSREPPAHTRLRTLVNRAFVSRQIERLRPRIATLCHRLIDGFEAAGSVDLIAAFATPIPVTIIAEMMGVPVDMAPQLLDWSHRMVAMYQFGRSTETELSAVAATEAFVGFLRGYVAERRGAPADDLISVLIAAEADGERLSEDELIASCILLLNAGHEATVHSIGNAVKAILESGLDTAGWFARPGGPEAVAEEALRFDPPLHLFQRYVLEPCEIAGIAFSKGDSLGLLLGAANRDAARFADPDRFDPARPVRPHLAFGAGIHFCIGAPLARLELEVALPILFERLPRLALAGAPRYRDSWHFHGLERLDVAW</sequence>
<keyword evidence="7 9" id="KW-0503">Monooxygenase</keyword>
<dbReference type="SUPFAM" id="SSF48264">
    <property type="entry name" value="Cytochrome P450"/>
    <property type="match status" value="1"/>
</dbReference>
<dbReference type="CDD" id="cd20625">
    <property type="entry name" value="CYP164-like"/>
    <property type="match status" value="1"/>
</dbReference>
<dbReference type="InterPro" id="IPR036396">
    <property type="entry name" value="Cyt_P450_sf"/>
</dbReference>
<comment type="caution">
    <text evidence="10">The sequence shown here is derived from an EMBL/GenBank/DDBJ whole genome shotgun (WGS) entry which is preliminary data.</text>
</comment>
<dbReference type="PRINTS" id="PR00359">
    <property type="entry name" value="BP450"/>
</dbReference>
<proteinExistence type="inferred from homology"/>
<evidence type="ECO:0000256" key="3">
    <source>
        <dbReference type="ARBA" id="ARBA00022617"/>
    </source>
</evidence>
<name>A0A7W9FQQ4_9HYPH</name>
<keyword evidence="3 9" id="KW-0349">Heme</keyword>
<dbReference type="Gene3D" id="1.10.630.10">
    <property type="entry name" value="Cytochrome P450"/>
    <property type="match status" value="1"/>
</dbReference>
<comment type="function">
    <text evidence="8">Cytochromes P450 are a group of heme-thiolate monooxygenases. They oxidize a variety of structurally unrelated compounds, including steroids, fatty acids, and xenobiotics.</text>
</comment>
<dbReference type="GO" id="GO:0004497">
    <property type="term" value="F:monooxygenase activity"/>
    <property type="evidence" value="ECO:0007669"/>
    <property type="project" value="UniProtKB-KW"/>
</dbReference>
<dbReference type="FunFam" id="1.10.630.10:FF:000018">
    <property type="entry name" value="Cytochrome P450 monooxygenase"/>
    <property type="match status" value="1"/>
</dbReference>
<evidence type="ECO:0000256" key="6">
    <source>
        <dbReference type="ARBA" id="ARBA00023004"/>
    </source>
</evidence>
<dbReference type="Pfam" id="PF00067">
    <property type="entry name" value="p450"/>
    <property type="match status" value="1"/>
</dbReference>
<dbReference type="AlphaFoldDB" id="A0A7W9FQQ4"/>
<dbReference type="PRINTS" id="PR00385">
    <property type="entry name" value="P450"/>
</dbReference>
<evidence type="ECO:0000256" key="5">
    <source>
        <dbReference type="ARBA" id="ARBA00023002"/>
    </source>
</evidence>
<comment type="cofactor">
    <cofactor evidence="1">
        <name>heme</name>
        <dbReference type="ChEBI" id="CHEBI:30413"/>
    </cofactor>
</comment>
<accession>A0A7W9FQQ4</accession>
<dbReference type="PANTHER" id="PTHR46696">
    <property type="entry name" value="P450, PUTATIVE (EUROFUNG)-RELATED"/>
    <property type="match status" value="1"/>
</dbReference>